<evidence type="ECO:0000313" key="2">
    <source>
        <dbReference type="EnsemblMetazoa" id="Aqu2.1.15299_001"/>
    </source>
</evidence>
<feature type="region of interest" description="Disordered" evidence="1">
    <location>
        <begin position="42"/>
        <end position="69"/>
    </location>
</feature>
<proteinExistence type="predicted"/>
<sequence length="69" mass="7680">MKSIKFTKSTADLCIVIVAVYVDDLIIATNTPQNMADVKKELMQSQDEGPEEATSLSWNGNQKPYIKSM</sequence>
<protein>
    <submittedName>
        <fullName evidence="2">Uncharacterized protein</fullName>
    </submittedName>
</protein>
<dbReference type="eggNOG" id="KOG0017">
    <property type="taxonomic scope" value="Eukaryota"/>
</dbReference>
<dbReference type="InParanoid" id="A0A1X7TKL1"/>
<accession>A0A1X7TKL1</accession>
<name>A0A1X7TKL1_AMPQE</name>
<evidence type="ECO:0000256" key="1">
    <source>
        <dbReference type="SAM" id="MobiDB-lite"/>
    </source>
</evidence>
<reference evidence="2" key="1">
    <citation type="submission" date="2017-05" db="UniProtKB">
        <authorList>
            <consortium name="EnsemblMetazoa"/>
        </authorList>
    </citation>
    <scope>IDENTIFICATION</scope>
</reference>
<dbReference type="EnsemblMetazoa" id="Aqu2.1.15299_001">
    <property type="protein sequence ID" value="Aqu2.1.15299_001"/>
    <property type="gene ID" value="Aqu2.1.15299"/>
</dbReference>
<organism evidence="2">
    <name type="scientific">Amphimedon queenslandica</name>
    <name type="common">Sponge</name>
    <dbReference type="NCBI Taxonomy" id="400682"/>
    <lineage>
        <taxon>Eukaryota</taxon>
        <taxon>Metazoa</taxon>
        <taxon>Porifera</taxon>
        <taxon>Demospongiae</taxon>
        <taxon>Heteroscleromorpha</taxon>
        <taxon>Haplosclerida</taxon>
        <taxon>Niphatidae</taxon>
        <taxon>Amphimedon</taxon>
    </lineage>
</organism>
<dbReference type="AlphaFoldDB" id="A0A1X7TKL1"/>